<dbReference type="RefSeq" id="WP_380227972.1">
    <property type="nucleotide sequence ID" value="NZ_JBHSOF010000038.1"/>
</dbReference>
<evidence type="ECO:0000256" key="2">
    <source>
        <dbReference type="ARBA" id="ARBA00022553"/>
    </source>
</evidence>
<keyword evidence="5" id="KW-1185">Reference proteome</keyword>
<dbReference type="InterPro" id="IPR036736">
    <property type="entry name" value="ACP-like_sf"/>
</dbReference>
<dbReference type="EMBL" id="JBHSOF010000038">
    <property type="protein sequence ID" value="MFC5666299.1"/>
    <property type="molecule type" value="Genomic_DNA"/>
</dbReference>
<dbReference type="Proteomes" id="UP001595975">
    <property type="component" value="Unassembled WGS sequence"/>
</dbReference>
<accession>A0ABW0XB34</accession>
<dbReference type="PROSITE" id="PS00012">
    <property type="entry name" value="PHOSPHOPANTETHEINE"/>
    <property type="match status" value="1"/>
</dbReference>
<dbReference type="InterPro" id="IPR006162">
    <property type="entry name" value="Ppantetheine_attach_site"/>
</dbReference>
<evidence type="ECO:0000313" key="5">
    <source>
        <dbReference type="Proteomes" id="UP001595975"/>
    </source>
</evidence>
<comment type="caution">
    <text evidence="4">The sequence shown here is derived from an EMBL/GenBank/DDBJ whole genome shotgun (WGS) entry which is preliminary data.</text>
</comment>
<dbReference type="PROSITE" id="PS50075">
    <property type="entry name" value="CARRIER"/>
    <property type="match status" value="1"/>
</dbReference>
<keyword evidence="1" id="KW-0596">Phosphopantetheine</keyword>
<dbReference type="InterPro" id="IPR009081">
    <property type="entry name" value="PP-bd_ACP"/>
</dbReference>
<dbReference type="Pfam" id="PF00550">
    <property type="entry name" value="PP-binding"/>
    <property type="match status" value="1"/>
</dbReference>
<name>A0ABW0XB34_9ACTN</name>
<sequence length="84" mass="8888">MTEEKAVEVISALICRGRPIHPASISPDTNLVDDLGFDSLDAAELLASVHKETGQQLDVSSVKDFHTVGGLAKKLSDSLTGGRK</sequence>
<feature type="domain" description="Carrier" evidence="3">
    <location>
        <begin position="1"/>
        <end position="79"/>
    </location>
</feature>
<evidence type="ECO:0000259" key="3">
    <source>
        <dbReference type="PROSITE" id="PS50075"/>
    </source>
</evidence>
<proteinExistence type="predicted"/>
<protein>
    <submittedName>
        <fullName evidence="4">Acyl carrier protein</fullName>
    </submittedName>
</protein>
<keyword evidence="2" id="KW-0597">Phosphoprotein</keyword>
<reference evidence="5" key="1">
    <citation type="journal article" date="2019" name="Int. J. Syst. Evol. Microbiol.">
        <title>The Global Catalogue of Microorganisms (GCM) 10K type strain sequencing project: providing services to taxonomists for standard genome sequencing and annotation.</title>
        <authorList>
            <consortium name="The Broad Institute Genomics Platform"/>
            <consortium name="The Broad Institute Genome Sequencing Center for Infectious Disease"/>
            <person name="Wu L."/>
            <person name="Ma J."/>
        </authorList>
    </citation>
    <scope>NUCLEOTIDE SEQUENCE [LARGE SCALE GENOMIC DNA]</scope>
    <source>
        <strain evidence="5">CGMCC 4.1437</strain>
    </source>
</reference>
<dbReference type="SUPFAM" id="SSF47336">
    <property type="entry name" value="ACP-like"/>
    <property type="match status" value="1"/>
</dbReference>
<organism evidence="4 5">
    <name type="scientific">Kitasatospora misakiensis</name>
    <dbReference type="NCBI Taxonomy" id="67330"/>
    <lineage>
        <taxon>Bacteria</taxon>
        <taxon>Bacillati</taxon>
        <taxon>Actinomycetota</taxon>
        <taxon>Actinomycetes</taxon>
        <taxon>Kitasatosporales</taxon>
        <taxon>Streptomycetaceae</taxon>
        <taxon>Kitasatospora</taxon>
    </lineage>
</organism>
<dbReference type="Gene3D" id="1.10.1200.10">
    <property type="entry name" value="ACP-like"/>
    <property type="match status" value="1"/>
</dbReference>
<evidence type="ECO:0000313" key="4">
    <source>
        <dbReference type="EMBL" id="MFC5666299.1"/>
    </source>
</evidence>
<evidence type="ECO:0000256" key="1">
    <source>
        <dbReference type="ARBA" id="ARBA00022450"/>
    </source>
</evidence>
<gene>
    <name evidence="4" type="ORF">ACFP3U_25410</name>
</gene>